<dbReference type="Pfam" id="PF08241">
    <property type="entry name" value="Methyltransf_11"/>
    <property type="match status" value="1"/>
</dbReference>
<dbReference type="RefSeq" id="WP_145236017.1">
    <property type="nucleotide sequence ID" value="NZ_CP036273.1"/>
</dbReference>
<proteinExistence type="predicted"/>
<keyword evidence="3" id="KW-1185">Reference proteome</keyword>
<dbReference type="PANTHER" id="PTHR43591:SF24">
    <property type="entry name" value="2-METHOXY-6-POLYPRENYL-1,4-BENZOQUINOL METHYLASE, MITOCHONDRIAL"/>
    <property type="match status" value="1"/>
</dbReference>
<dbReference type="SUPFAM" id="SSF53335">
    <property type="entry name" value="S-adenosyl-L-methionine-dependent methyltransferases"/>
    <property type="match status" value="1"/>
</dbReference>
<feature type="domain" description="Methyltransferase type 11" evidence="1">
    <location>
        <begin position="57"/>
        <end position="151"/>
    </location>
</feature>
<dbReference type="InterPro" id="IPR013216">
    <property type="entry name" value="Methyltransf_11"/>
</dbReference>
<dbReference type="GO" id="GO:0032259">
    <property type="term" value="P:methylation"/>
    <property type="evidence" value="ECO:0007669"/>
    <property type="project" value="UniProtKB-KW"/>
</dbReference>
<keyword evidence="2" id="KW-0489">Methyltransferase</keyword>
<organism evidence="2 3">
    <name type="scientific">Urbifossiella limnaea</name>
    <dbReference type="NCBI Taxonomy" id="2528023"/>
    <lineage>
        <taxon>Bacteria</taxon>
        <taxon>Pseudomonadati</taxon>
        <taxon>Planctomycetota</taxon>
        <taxon>Planctomycetia</taxon>
        <taxon>Gemmatales</taxon>
        <taxon>Gemmataceae</taxon>
        <taxon>Urbifossiella</taxon>
    </lineage>
</organism>
<dbReference type="EC" id="2.1.1.164" evidence="2"/>
<dbReference type="EMBL" id="CP036273">
    <property type="protein sequence ID" value="QDU19685.1"/>
    <property type="molecule type" value="Genomic_DNA"/>
</dbReference>
<evidence type="ECO:0000259" key="1">
    <source>
        <dbReference type="Pfam" id="PF08241"/>
    </source>
</evidence>
<protein>
    <submittedName>
        <fullName evidence="2">Demethylrebeccamycin-D-glucose O-methyltransferase</fullName>
        <ecNumber evidence="2">2.1.1.164</ecNumber>
    </submittedName>
</protein>
<dbReference type="GO" id="GO:0008757">
    <property type="term" value="F:S-adenosylmethionine-dependent methyltransferase activity"/>
    <property type="evidence" value="ECO:0007669"/>
    <property type="project" value="InterPro"/>
</dbReference>
<dbReference type="PANTHER" id="PTHR43591">
    <property type="entry name" value="METHYLTRANSFERASE"/>
    <property type="match status" value="1"/>
</dbReference>
<dbReference type="InterPro" id="IPR029063">
    <property type="entry name" value="SAM-dependent_MTases_sf"/>
</dbReference>
<evidence type="ECO:0000313" key="2">
    <source>
        <dbReference type="EMBL" id="QDU19685.1"/>
    </source>
</evidence>
<dbReference type="AlphaFoldDB" id="A0A517XQ93"/>
<dbReference type="OrthoDB" id="8936324at2"/>
<evidence type="ECO:0000313" key="3">
    <source>
        <dbReference type="Proteomes" id="UP000319576"/>
    </source>
</evidence>
<keyword evidence="2" id="KW-0808">Transferase</keyword>
<dbReference type="KEGG" id="uli:ETAA1_16160"/>
<dbReference type="CDD" id="cd02440">
    <property type="entry name" value="AdoMet_MTases"/>
    <property type="match status" value="1"/>
</dbReference>
<dbReference type="GO" id="GO:0102082">
    <property type="term" value="F:demethylrebeccamycin--D-glucose O-methyltransferase activity"/>
    <property type="evidence" value="ECO:0007669"/>
    <property type="project" value="UniProtKB-EC"/>
</dbReference>
<name>A0A517XQ93_9BACT</name>
<dbReference type="Gene3D" id="3.40.50.150">
    <property type="entry name" value="Vaccinia Virus protein VP39"/>
    <property type="match status" value="1"/>
</dbReference>
<gene>
    <name evidence="2" type="primary">rebM_1</name>
    <name evidence="2" type="ORF">ETAA1_16160</name>
</gene>
<reference evidence="2 3" key="1">
    <citation type="submission" date="2019-02" db="EMBL/GenBank/DDBJ databases">
        <title>Deep-cultivation of Planctomycetes and their phenomic and genomic characterization uncovers novel biology.</title>
        <authorList>
            <person name="Wiegand S."/>
            <person name="Jogler M."/>
            <person name="Boedeker C."/>
            <person name="Pinto D."/>
            <person name="Vollmers J."/>
            <person name="Rivas-Marin E."/>
            <person name="Kohn T."/>
            <person name="Peeters S.H."/>
            <person name="Heuer A."/>
            <person name="Rast P."/>
            <person name="Oberbeckmann S."/>
            <person name="Bunk B."/>
            <person name="Jeske O."/>
            <person name="Meyerdierks A."/>
            <person name="Storesund J.E."/>
            <person name="Kallscheuer N."/>
            <person name="Luecker S."/>
            <person name="Lage O.M."/>
            <person name="Pohl T."/>
            <person name="Merkel B.J."/>
            <person name="Hornburger P."/>
            <person name="Mueller R.-W."/>
            <person name="Bruemmer F."/>
            <person name="Labrenz M."/>
            <person name="Spormann A.M."/>
            <person name="Op den Camp H."/>
            <person name="Overmann J."/>
            <person name="Amann R."/>
            <person name="Jetten M.S.M."/>
            <person name="Mascher T."/>
            <person name="Medema M.H."/>
            <person name="Devos D.P."/>
            <person name="Kaster A.-K."/>
            <person name="Ovreas L."/>
            <person name="Rohde M."/>
            <person name="Galperin M.Y."/>
            <person name="Jogler C."/>
        </authorList>
    </citation>
    <scope>NUCLEOTIDE SEQUENCE [LARGE SCALE GENOMIC DNA]</scope>
    <source>
        <strain evidence="2 3">ETA_A1</strain>
    </source>
</reference>
<dbReference type="Proteomes" id="UP000319576">
    <property type="component" value="Chromosome"/>
</dbReference>
<accession>A0A517XQ93</accession>
<sequence>MRTTRLLAEQQFHDRQAAARAAARPELRFPDAAFLDHETWVRPAFRRLGDLRGTRALDYGCGHGMAAVVLARAGADVTAFDLSPGYVGEARERLRANGVSGTVVVADGEELPFPDRSFDAVWGNAILHHLDLAKAGRELARVMKPGGVAVFCEPWGGNPLLAAARRWLPYPGKDRTPDEVPLTARDLEPLLASFPVVAWEGFQLFGMVRRVWRGTGLSLLDAADRRLLRARPELKNWCRYVVVTLRAA</sequence>